<dbReference type="InterPro" id="IPR029039">
    <property type="entry name" value="Flavoprotein-like_sf"/>
</dbReference>
<dbReference type="PANTHER" id="PTHR43278">
    <property type="entry name" value="NAD(P)H-DEPENDENT FMN-CONTAINING OXIDOREDUCTASE YWQN-RELATED"/>
    <property type="match status" value="1"/>
</dbReference>
<dbReference type="AlphaFoldDB" id="A0A2G9ZFB0"/>
<sequence length="217" mass="24972">MGKLKKTSEKGEKKRFKEEKIERLTKDRQEGGFLIGWINMTKFLLISGSPRQGNTEFILKKLFESLKGKKELILLREKNIKHCLGCQACDKSNKCVISDDMQEIYEKLIKTETIIIGTPNYFNNVPGLLKDFIDRTNPFYNTDLLKGKKLIVVIAGERDKKYLKEVVKNAFSGFIKCHKLKLRGSFYFRASDPKDVASSPKPLKLIKEIANYVNKNC</sequence>
<dbReference type="SUPFAM" id="SSF52218">
    <property type="entry name" value="Flavoproteins"/>
    <property type="match status" value="1"/>
</dbReference>
<comment type="caution">
    <text evidence="4">The sequence shown here is derived from an EMBL/GenBank/DDBJ whole genome shotgun (WGS) entry which is preliminary data.</text>
</comment>
<dbReference type="GO" id="GO:0016491">
    <property type="term" value="F:oxidoreductase activity"/>
    <property type="evidence" value="ECO:0007669"/>
    <property type="project" value="InterPro"/>
</dbReference>
<dbReference type="InterPro" id="IPR051796">
    <property type="entry name" value="ISF_SsuE-like"/>
</dbReference>
<protein>
    <recommendedName>
        <fullName evidence="3">NADPH-dependent FMN reductase-like domain-containing protein</fullName>
    </recommendedName>
</protein>
<organism evidence="4 5">
    <name type="scientific">bacterium (Candidatus Gribaldobacteria) CG23_combo_of_CG06-09_8_20_14_all_37_87_8</name>
    <dbReference type="NCBI Taxonomy" id="2014278"/>
    <lineage>
        <taxon>Bacteria</taxon>
        <taxon>Candidatus Gribaldobacteria</taxon>
    </lineage>
</organism>
<evidence type="ECO:0000256" key="1">
    <source>
        <dbReference type="ARBA" id="ARBA00022630"/>
    </source>
</evidence>
<evidence type="ECO:0000259" key="3">
    <source>
        <dbReference type="Pfam" id="PF03358"/>
    </source>
</evidence>
<feature type="domain" description="NADPH-dependent FMN reductase-like" evidence="3">
    <location>
        <begin position="42"/>
        <end position="164"/>
    </location>
</feature>
<accession>A0A2G9ZFB0</accession>
<evidence type="ECO:0000313" key="5">
    <source>
        <dbReference type="Proteomes" id="UP000230447"/>
    </source>
</evidence>
<reference evidence="4 5" key="1">
    <citation type="submission" date="2017-09" db="EMBL/GenBank/DDBJ databases">
        <title>Depth-based differentiation of microbial function through sediment-hosted aquifers and enrichment of novel symbionts in the deep terrestrial subsurface.</title>
        <authorList>
            <person name="Probst A.J."/>
            <person name="Ladd B."/>
            <person name="Jarett J.K."/>
            <person name="Geller-Mcgrath D.E."/>
            <person name="Sieber C.M."/>
            <person name="Emerson J.B."/>
            <person name="Anantharaman K."/>
            <person name="Thomas B.C."/>
            <person name="Malmstrom R."/>
            <person name="Stieglmeier M."/>
            <person name="Klingl A."/>
            <person name="Woyke T."/>
            <person name="Ryan C.M."/>
            <person name="Banfield J.F."/>
        </authorList>
    </citation>
    <scope>NUCLEOTIDE SEQUENCE [LARGE SCALE GENOMIC DNA]</scope>
    <source>
        <strain evidence="4">CG23_combo_of_CG06-09_8_20_14_all_37_87_8</strain>
    </source>
</reference>
<dbReference type="Proteomes" id="UP000230447">
    <property type="component" value="Unassembled WGS sequence"/>
</dbReference>
<evidence type="ECO:0000256" key="2">
    <source>
        <dbReference type="ARBA" id="ARBA00022643"/>
    </source>
</evidence>
<proteinExistence type="predicted"/>
<name>A0A2G9ZFB0_9BACT</name>
<keyword evidence="1" id="KW-0285">Flavoprotein</keyword>
<dbReference type="Pfam" id="PF03358">
    <property type="entry name" value="FMN_red"/>
    <property type="match status" value="1"/>
</dbReference>
<gene>
    <name evidence="4" type="ORF">COX24_01300</name>
</gene>
<keyword evidence="2" id="KW-0288">FMN</keyword>
<dbReference type="Gene3D" id="3.40.50.360">
    <property type="match status" value="1"/>
</dbReference>
<dbReference type="EMBL" id="PCSB01000025">
    <property type="protein sequence ID" value="PIP31869.1"/>
    <property type="molecule type" value="Genomic_DNA"/>
</dbReference>
<dbReference type="InterPro" id="IPR005025">
    <property type="entry name" value="FMN_Rdtase-like_dom"/>
</dbReference>
<evidence type="ECO:0000313" key="4">
    <source>
        <dbReference type="EMBL" id="PIP31869.1"/>
    </source>
</evidence>
<dbReference type="PANTHER" id="PTHR43278:SF2">
    <property type="entry name" value="IRON-SULFUR FLAVOPROTEIN"/>
    <property type="match status" value="1"/>
</dbReference>